<name>A0ABW3NBV9_9FLAO</name>
<evidence type="ECO:0000256" key="1">
    <source>
        <dbReference type="SAM" id="Phobius"/>
    </source>
</evidence>
<evidence type="ECO:0000313" key="2">
    <source>
        <dbReference type="EMBL" id="MFD1063980.1"/>
    </source>
</evidence>
<dbReference type="Proteomes" id="UP001597013">
    <property type="component" value="Unassembled WGS sequence"/>
</dbReference>
<organism evidence="2 3">
    <name type="scientific">Winogradskyella litorisediminis</name>
    <dbReference type="NCBI Taxonomy" id="1156618"/>
    <lineage>
        <taxon>Bacteria</taxon>
        <taxon>Pseudomonadati</taxon>
        <taxon>Bacteroidota</taxon>
        <taxon>Flavobacteriia</taxon>
        <taxon>Flavobacteriales</taxon>
        <taxon>Flavobacteriaceae</taxon>
        <taxon>Winogradskyella</taxon>
    </lineage>
</organism>
<keyword evidence="3" id="KW-1185">Reference proteome</keyword>
<evidence type="ECO:0000313" key="3">
    <source>
        <dbReference type="Proteomes" id="UP001597013"/>
    </source>
</evidence>
<dbReference type="EMBL" id="JBHTJL010000016">
    <property type="protein sequence ID" value="MFD1063980.1"/>
    <property type="molecule type" value="Genomic_DNA"/>
</dbReference>
<accession>A0ABW3NBV9</accession>
<keyword evidence="1" id="KW-0472">Membrane</keyword>
<evidence type="ECO:0008006" key="4">
    <source>
        <dbReference type="Google" id="ProtNLM"/>
    </source>
</evidence>
<feature type="transmembrane region" description="Helical" evidence="1">
    <location>
        <begin position="12"/>
        <end position="34"/>
    </location>
</feature>
<comment type="caution">
    <text evidence="2">The sequence shown here is derived from an EMBL/GenBank/DDBJ whole genome shotgun (WGS) entry which is preliminary data.</text>
</comment>
<keyword evidence="1" id="KW-0812">Transmembrane</keyword>
<gene>
    <name evidence="2" type="ORF">ACFQ1Q_12050</name>
</gene>
<protein>
    <recommendedName>
        <fullName evidence="4">DUF3149 domain-containing protein</fullName>
    </recommendedName>
</protein>
<proteinExistence type="predicted"/>
<sequence length="52" mass="5677">MKTLLSIPLVNWGMGAIIIGVFAIVCFIMAAIVYSMVNTDKKQQDSNSSRAE</sequence>
<reference evidence="3" key="1">
    <citation type="journal article" date="2019" name="Int. J. Syst. Evol. Microbiol.">
        <title>The Global Catalogue of Microorganisms (GCM) 10K type strain sequencing project: providing services to taxonomists for standard genome sequencing and annotation.</title>
        <authorList>
            <consortium name="The Broad Institute Genomics Platform"/>
            <consortium name="The Broad Institute Genome Sequencing Center for Infectious Disease"/>
            <person name="Wu L."/>
            <person name="Ma J."/>
        </authorList>
    </citation>
    <scope>NUCLEOTIDE SEQUENCE [LARGE SCALE GENOMIC DNA]</scope>
    <source>
        <strain evidence="3">CCUG 62215</strain>
    </source>
</reference>
<dbReference type="RefSeq" id="WP_386131797.1">
    <property type="nucleotide sequence ID" value="NZ_JBHTJL010000016.1"/>
</dbReference>
<keyword evidence="1" id="KW-1133">Transmembrane helix</keyword>